<dbReference type="AlphaFoldDB" id="R2QMH0"/>
<gene>
    <name evidence="1" type="ORF">UAU_01034</name>
</gene>
<dbReference type="InterPro" id="IPR008767">
    <property type="entry name" value="Phage_SPP1_head-tail_adaptor"/>
</dbReference>
<proteinExistence type="predicted"/>
<dbReference type="RefSeq" id="WP_010756088.1">
    <property type="nucleotide sequence ID" value="NZ_ASWD01000007.1"/>
</dbReference>
<sequence>MDRIRETFNDGVMYYGRNKDILSDKKKIIGKEFAKEGKLFFRELSIRDQDYRVADGIGKVVDMKIKTVYPPSFKKVAKHNLVGKIDGSIYEVFKVDHDSNYLYFYLTKVGECSGE</sequence>
<dbReference type="STRING" id="160454.RV10_GL002549"/>
<name>R2QMH0_9ENTE</name>
<protein>
    <recommendedName>
        <fullName evidence="3">Phage head-tail adaptor</fullName>
    </recommendedName>
</protein>
<evidence type="ECO:0000313" key="1">
    <source>
        <dbReference type="EMBL" id="EOH96383.1"/>
    </source>
</evidence>
<evidence type="ECO:0000313" key="2">
    <source>
        <dbReference type="Proteomes" id="UP000013782"/>
    </source>
</evidence>
<organism evidence="1 2">
    <name type="scientific">Enterococcus pallens ATCC BAA-351</name>
    <dbReference type="NCBI Taxonomy" id="1158607"/>
    <lineage>
        <taxon>Bacteria</taxon>
        <taxon>Bacillati</taxon>
        <taxon>Bacillota</taxon>
        <taxon>Bacilli</taxon>
        <taxon>Lactobacillales</taxon>
        <taxon>Enterococcaceae</taxon>
        <taxon>Enterococcus</taxon>
    </lineage>
</organism>
<dbReference type="OrthoDB" id="2298072at2"/>
<keyword evidence="2" id="KW-1185">Reference proteome</keyword>
<comment type="caution">
    <text evidence="1">The sequence shown here is derived from an EMBL/GenBank/DDBJ whole genome shotgun (WGS) entry which is preliminary data.</text>
</comment>
<accession>R2QMH0</accession>
<dbReference type="NCBIfam" id="TIGR01563">
    <property type="entry name" value="gp16_SPP1"/>
    <property type="match status" value="1"/>
</dbReference>
<evidence type="ECO:0008006" key="3">
    <source>
        <dbReference type="Google" id="ProtNLM"/>
    </source>
</evidence>
<reference evidence="1 2" key="1">
    <citation type="submission" date="2013-02" db="EMBL/GenBank/DDBJ databases">
        <title>The Genome Sequence of Enterococcus pallens BAA-351.</title>
        <authorList>
            <consortium name="The Broad Institute Genome Sequencing Platform"/>
            <consortium name="The Broad Institute Genome Sequencing Center for Infectious Disease"/>
            <person name="Earl A.M."/>
            <person name="Gilmore M.S."/>
            <person name="Lebreton F."/>
            <person name="Walker B."/>
            <person name="Young S.K."/>
            <person name="Zeng Q."/>
            <person name="Gargeya S."/>
            <person name="Fitzgerald M."/>
            <person name="Haas B."/>
            <person name="Abouelleil A."/>
            <person name="Alvarado L."/>
            <person name="Arachchi H.M."/>
            <person name="Berlin A.M."/>
            <person name="Chapman S.B."/>
            <person name="Dewar J."/>
            <person name="Goldberg J."/>
            <person name="Griggs A."/>
            <person name="Gujja S."/>
            <person name="Hansen M."/>
            <person name="Howarth C."/>
            <person name="Imamovic A."/>
            <person name="Larimer J."/>
            <person name="McCowan C."/>
            <person name="Murphy C."/>
            <person name="Neiman D."/>
            <person name="Pearson M."/>
            <person name="Priest M."/>
            <person name="Roberts A."/>
            <person name="Saif S."/>
            <person name="Shea T."/>
            <person name="Sisk P."/>
            <person name="Sykes S."/>
            <person name="Wortman J."/>
            <person name="Nusbaum C."/>
            <person name="Birren B."/>
        </authorList>
    </citation>
    <scope>NUCLEOTIDE SEQUENCE [LARGE SCALE GENOMIC DNA]</scope>
    <source>
        <strain evidence="1 2">ATCC BAA-351</strain>
    </source>
</reference>
<dbReference type="EMBL" id="AJAQ01000008">
    <property type="protein sequence ID" value="EOH96383.1"/>
    <property type="molecule type" value="Genomic_DNA"/>
</dbReference>
<dbReference type="Proteomes" id="UP000013782">
    <property type="component" value="Unassembled WGS sequence"/>
</dbReference>
<dbReference type="eggNOG" id="ENOG503070T">
    <property type="taxonomic scope" value="Bacteria"/>
</dbReference>
<dbReference type="HOGENOM" id="CLU_166597_0_0_9"/>
<dbReference type="PATRIC" id="fig|1158607.3.peg.1038"/>